<feature type="non-terminal residue" evidence="2">
    <location>
        <position position="1"/>
    </location>
</feature>
<dbReference type="AlphaFoldDB" id="A0A0S3TDW4"/>
<name>A0A0S3TDW4_PHAAN</name>
<protein>
    <submittedName>
        <fullName evidence="2">Uncharacterized protein</fullName>
    </submittedName>
</protein>
<organism evidence="2">
    <name type="scientific">Vigna angularis var. angularis</name>
    <dbReference type="NCBI Taxonomy" id="157739"/>
    <lineage>
        <taxon>Eukaryota</taxon>
        <taxon>Viridiplantae</taxon>
        <taxon>Streptophyta</taxon>
        <taxon>Embryophyta</taxon>
        <taxon>Tracheophyta</taxon>
        <taxon>Spermatophyta</taxon>
        <taxon>Magnoliopsida</taxon>
        <taxon>eudicotyledons</taxon>
        <taxon>Gunneridae</taxon>
        <taxon>Pentapetalae</taxon>
        <taxon>rosids</taxon>
        <taxon>fabids</taxon>
        <taxon>Fabales</taxon>
        <taxon>Fabaceae</taxon>
        <taxon>Papilionoideae</taxon>
        <taxon>50 kb inversion clade</taxon>
        <taxon>NPAAA clade</taxon>
        <taxon>indigoferoid/millettioid clade</taxon>
        <taxon>Phaseoleae</taxon>
        <taxon>Vigna</taxon>
    </lineage>
</organism>
<accession>A0A0S3TDW4</accession>
<dbReference type="EMBL" id="AP015252">
    <property type="protein sequence ID" value="BAU03319.1"/>
    <property type="molecule type" value="Genomic_DNA"/>
</dbReference>
<gene>
    <name evidence="2" type="primary">Vigan.UMG075600</name>
    <name evidence="2" type="ORF">VIGAN_UM075600</name>
</gene>
<evidence type="ECO:0000313" key="2">
    <source>
        <dbReference type="EMBL" id="BAU03319.1"/>
    </source>
</evidence>
<evidence type="ECO:0000256" key="1">
    <source>
        <dbReference type="SAM" id="MobiDB-lite"/>
    </source>
</evidence>
<sequence length="78" mass="9032">HGKRGCIQQLQQFEYWERPAKQRPRSRVKTSPALEKKRATERSRHSLVFGGFFLRLLARTFQGGLEEVTLPGVQPPRS</sequence>
<proteinExistence type="predicted"/>
<reference evidence="2" key="1">
    <citation type="journal article" date="2015" name="Sci. Rep.">
        <title>The power of single molecule real-time sequencing technology in the de novo assembly of a eukaryotic genome.</title>
        <authorList>
            <person name="Sakai H."/>
            <person name="Naito K."/>
            <person name="Ogiso-Tanaka E."/>
            <person name="Takahashi Y."/>
            <person name="Iseki K."/>
            <person name="Muto C."/>
            <person name="Satou K."/>
            <person name="Teruya K."/>
            <person name="Shiroma A."/>
            <person name="Shimoji M."/>
            <person name="Hirano T."/>
            <person name="Itoh T."/>
            <person name="Kaga A."/>
            <person name="Tomooka N."/>
        </authorList>
    </citation>
    <scope>NUCLEOTIDE SEQUENCE</scope>
</reference>
<feature type="region of interest" description="Disordered" evidence="1">
    <location>
        <begin position="19"/>
        <end position="40"/>
    </location>
</feature>